<keyword evidence="2" id="KW-1185">Reference proteome</keyword>
<organism evidence="1 2">
    <name type="scientific">Nocardia nova SH22a</name>
    <dbReference type="NCBI Taxonomy" id="1415166"/>
    <lineage>
        <taxon>Bacteria</taxon>
        <taxon>Bacillati</taxon>
        <taxon>Actinomycetota</taxon>
        <taxon>Actinomycetes</taxon>
        <taxon>Mycobacteriales</taxon>
        <taxon>Nocardiaceae</taxon>
        <taxon>Nocardia</taxon>
    </lineage>
</organism>
<evidence type="ECO:0000313" key="1">
    <source>
        <dbReference type="EMBL" id="AHH17701.1"/>
    </source>
</evidence>
<dbReference type="HOGENOM" id="CLU_037990_5_2_11"/>
<dbReference type="SUPFAM" id="SSF53335">
    <property type="entry name" value="S-adenosyl-L-methionine-dependent methyltransferases"/>
    <property type="match status" value="1"/>
</dbReference>
<proteinExistence type="predicted"/>
<dbReference type="CDD" id="cd02440">
    <property type="entry name" value="AdoMet_MTases"/>
    <property type="match status" value="1"/>
</dbReference>
<keyword evidence="1" id="KW-0808">Transferase</keyword>
<dbReference type="Proteomes" id="UP000019150">
    <property type="component" value="Chromosome"/>
</dbReference>
<dbReference type="Pfam" id="PF13489">
    <property type="entry name" value="Methyltransf_23"/>
    <property type="match status" value="1"/>
</dbReference>
<dbReference type="EC" id="2.1.1.144" evidence="1"/>
<dbReference type="PANTHER" id="PTHR43861">
    <property type="entry name" value="TRANS-ACONITATE 2-METHYLTRANSFERASE-RELATED"/>
    <property type="match status" value="1"/>
</dbReference>
<sequence length="255" mass="28308">MWDPGKYRSFGDERSRPFFDLIGRIDAEKPRRVVDLGCGPGHLSSALTARWPGARLEAFDSSPDMVAAARELGIDAEVRSAQDWQPAPDTDVVVANAVLQWVPTHVALLPQWVAALPDDAWLALQVPGNFEAPSHLAIRELAARDEWRPRLESTGILQPRDVLDPEGYASVLTEAGCAVDAWETTYLQRLTGTDPVLEWVTGTALRPVRSALDDTEWSRFTAELAPMLREAYPRRTDGTTWLPFRRVFAVAHKAG</sequence>
<dbReference type="InterPro" id="IPR023149">
    <property type="entry name" value="Trans_acon_MeTrfase_C"/>
</dbReference>
<dbReference type="eggNOG" id="COG4106">
    <property type="taxonomic scope" value="Bacteria"/>
</dbReference>
<dbReference type="NCBIfam" id="NF010703">
    <property type="entry name" value="PRK14103.1"/>
    <property type="match status" value="1"/>
</dbReference>
<dbReference type="PANTHER" id="PTHR43861:SF1">
    <property type="entry name" value="TRANS-ACONITATE 2-METHYLTRANSFERASE"/>
    <property type="match status" value="1"/>
</dbReference>
<dbReference type="InterPro" id="IPR029063">
    <property type="entry name" value="SAM-dependent_MTases_sf"/>
</dbReference>
<dbReference type="GO" id="GO:0032259">
    <property type="term" value="P:methylation"/>
    <property type="evidence" value="ECO:0007669"/>
    <property type="project" value="UniProtKB-KW"/>
</dbReference>
<dbReference type="Gene3D" id="1.10.150.290">
    <property type="entry name" value="S-adenosyl-L-methionine-dependent methyltransferases"/>
    <property type="match status" value="1"/>
</dbReference>
<accession>W5TKD0</accession>
<dbReference type="PATRIC" id="fig|1415166.3.peg.2984"/>
<name>W5TKD0_9NOCA</name>
<gene>
    <name evidence="1" type="primary">tam</name>
    <name evidence="1" type="ORF">NONO_c29120</name>
</gene>
<dbReference type="OrthoDB" id="9795085at2"/>
<protein>
    <submittedName>
        <fullName evidence="1">Trans-aconitate 2-methyltransferase</fullName>
        <ecNumber evidence="1">2.1.1.144</ecNumber>
    </submittedName>
</protein>
<dbReference type="Gene3D" id="3.40.50.150">
    <property type="entry name" value="Vaccinia Virus protein VP39"/>
    <property type="match status" value="1"/>
</dbReference>
<dbReference type="STRING" id="1415166.NONO_c29120"/>
<reference evidence="1 2" key="1">
    <citation type="journal article" date="2014" name="Appl. Environ. Microbiol.">
        <title>Insights into the Microbial Degradation of Rubber and Gutta-Percha by Analysis of the Complete Genome of Nocardia nova SH22a.</title>
        <authorList>
            <person name="Luo Q."/>
            <person name="Hiessl S."/>
            <person name="Poehlein A."/>
            <person name="Daniel R."/>
            <person name="Steinbuchel A."/>
        </authorList>
    </citation>
    <scope>NUCLEOTIDE SEQUENCE [LARGE SCALE GENOMIC DNA]</scope>
    <source>
        <strain evidence="1">SH22a</strain>
    </source>
</reference>
<dbReference type="GO" id="GO:0030798">
    <property type="term" value="F:trans-aconitate 2-methyltransferase activity"/>
    <property type="evidence" value="ECO:0007669"/>
    <property type="project" value="UniProtKB-EC"/>
</dbReference>
<keyword evidence="1" id="KW-0489">Methyltransferase</keyword>
<dbReference type="AlphaFoldDB" id="W5TKD0"/>
<dbReference type="RefSeq" id="WP_025349163.1">
    <property type="nucleotide sequence ID" value="NZ_CP006850.1"/>
</dbReference>
<evidence type="ECO:0000313" key="2">
    <source>
        <dbReference type="Proteomes" id="UP000019150"/>
    </source>
</evidence>
<dbReference type="EMBL" id="CP006850">
    <property type="protein sequence ID" value="AHH17701.1"/>
    <property type="molecule type" value="Genomic_DNA"/>
</dbReference>
<dbReference type="KEGG" id="nno:NONO_c29120"/>